<keyword evidence="1" id="KW-0472">Membrane</keyword>
<keyword evidence="1" id="KW-0812">Transmembrane</keyword>
<organism evidence="2">
    <name type="scientific">Rhizophora mucronata</name>
    <name type="common">Asiatic mangrove</name>
    <dbReference type="NCBI Taxonomy" id="61149"/>
    <lineage>
        <taxon>Eukaryota</taxon>
        <taxon>Viridiplantae</taxon>
        <taxon>Streptophyta</taxon>
        <taxon>Embryophyta</taxon>
        <taxon>Tracheophyta</taxon>
        <taxon>Spermatophyta</taxon>
        <taxon>Magnoliopsida</taxon>
        <taxon>eudicotyledons</taxon>
        <taxon>Gunneridae</taxon>
        <taxon>Pentapetalae</taxon>
        <taxon>rosids</taxon>
        <taxon>fabids</taxon>
        <taxon>Malpighiales</taxon>
        <taxon>Rhizophoraceae</taxon>
        <taxon>Rhizophora</taxon>
    </lineage>
</organism>
<keyword evidence="1" id="KW-1133">Transmembrane helix</keyword>
<protein>
    <submittedName>
        <fullName evidence="2">Uncharacterized protein</fullName>
    </submittedName>
</protein>
<accession>A0A2P2M3X4</accession>
<name>A0A2P2M3X4_RHIMU</name>
<evidence type="ECO:0000256" key="1">
    <source>
        <dbReference type="SAM" id="Phobius"/>
    </source>
</evidence>
<dbReference type="AlphaFoldDB" id="A0A2P2M3X4"/>
<sequence length="61" mass="7307">MVVMFSLNVHECVLYNFIHQLIFFLLDLYLMIVLKYVSFFGHRSLYCSFQAYCITQAPVYL</sequence>
<reference evidence="2" key="1">
    <citation type="submission" date="2018-02" db="EMBL/GenBank/DDBJ databases">
        <title>Rhizophora mucronata_Transcriptome.</title>
        <authorList>
            <person name="Meera S.P."/>
            <person name="Sreeshan A."/>
            <person name="Augustine A."/>
        </authorList>
    </citation>
    <scope>NUCLEOTIDE SEQUENCE</scope>
    <source>
        <tissue evidence="2">Leaf</tissue>
    </source>
</reference>
<feature type="transmembrane region" description="Helical" evidence="1">
    <location>
        <begin position="13"/>
        <end position="34"/>
    </location>
</feature>
<proteinExistence type="predicted"/>
<dbReference type="EMBL" id="GGEC01044446">
    <property type="protein sequence ID" value="MBX24930.1"/>
    <property type="molecule type" value="Transcribed_RNA"/>
</dbReference>
<evidence type="ECO:0000313" key="2">
    <source>
        <dbReference type="EMBL" id="MBX24930.1"/>
    </source>
</evidence>